<evidence type="ECO:0000256" key="6">
    <source>
        <dbReference type="ARBA" id="ARBA00023242"/>
    </source>
</evidence>
<evidence type="ECO:0000313" key="10">
    <source>
        <dbReference type="Proteomes" id="UP001075354"/>
    </source>
</evidence>
<dbReference type="GO" id="GO:0007399">
    <property type="term" value="P:nervous system development"/>
    <property type="evidence" value="ECO:0007669"/>
    <property type="project" value="UniProtKB-ARBA"/>
</dbReference>
<dbReference type="SUPFAM" id="SSF46689">
    <property type="entry name" value="Homeodomain-like"/>
    <property type="match status" value="2"/>
</dbReference>
<sequence length="160" mass="18207">MEKYARQAVSEGVKQTEELRVLADSEIFRVLNLHYNRNNHIEVSRAEQSGAERSRAEQSRGVALSPRPAGPPARQPSQRVAHARSSGAHRALLTAPLSCLQVPQNFRYVVEQTLKEFYKAIQGGRDTEPSWKKSIYKVISRMDDPVPEYFKSPNFLEQLE</sequence>
<reference evidence="9" key="1">
    <citation type="submission" date="2022-12" db="EMBL/GenBank/DDBJ databases">
        <title>Chromosome-level genome assembly of the bean flower thrips Megalurothrips usitatus.</title>
        <authorList>
            <person name="Ma L."/>
            <person name="Liu Q."/>
            <person name="Li H."/>
            <person name="Cai W."/>
        </authorList>
    </citation>
    <scope>NUCLEOTIDE SEQUENCE</scope>
    <source>
        <strain evidence="9">Cailab_2022a</strain>
    </source>
</reference>
<dbReference type="InterPro" id="IPR039350">
    <property type="entry name" value="Prospero_homeodomain"/>
</dbReference>
<evidence type="ECO:0000256" key="7">
    <source>
        <dbReference type="SAM" id="MobiDB-lite"/>
    </source>
</evidence>
<dbReference type="PANTHER" id="PTHR12198">
    <property type="entry name" value="HOMEOBOX PROTEIN PROSPERO/PROX-1/CEH-26"/>
    <property type="match status" value="1"/>
</dbReference>
<dbReference type="InterPro" id="IPR009057">
    <property type="entry name" value="Homeodomain-like_sf"/>
</dbReference>
<evidence type="ECO:0000256" key="2">
    <source>
        <dbReference type="ARBA" id="ARBA00023015"/>
    </source>
</evidence>
<comment type="subcellular location">
    <subcellularLocation>
        <location evidence="1">Nucleus</location>
    </subcellularLocation>
</comment>
<gene>
    <name evidence="9" type="ORF">ONE63_001300</name>
</gene>
<protein>
    <recommendedName>
        <fullName evidence="8">Prospero domain-containing protein</fullName>
    </recommendedName>
</protein>
<keyword evidence="3" id="KW-0238">DNA-binding</keyword>
<dbReference type="GO" id="GO:0048468">
    <property type="term" value="P:cell development"/>
    <property type="evidence" value="ECO:0007669"/>
    <property type="project" value="UniProtKB-ARBA"/>
</dbReference>
<feature type="domain" description="Prospero" evidence="8">
    <location>
        <begin position="1"/>
        <end position="160"/>
    </location>
</feature>
<dbReference type="EMBL" id="JAPTSV010000010">
    <property type="protein sequence ID" value="KAJ1523442.1"/>
    <property type="molecule type" value="Genomic_DNA"/>
</dbReference>
<proteinExistence type="predicted"/>
<keyword evidence="5" id="KW-0804">Transcription</keyword>
<dbReference type="Gene3D" id="1.10.10.500">
    <property type="entry name" value="Homeo-prospero domain"/>
    <property type="match status" value="1"/>
</dbReference>
<evidence type="ECO:0000256" key="3">
    <source>
        <dbReference type="ARBA" id="ARBA00023125"/>
    </source>
</evidence>
<dbReference type="Pfam" id="PF05044">
    <property type="entry name" value="HPD"/>
    <property type="match status" value="2"/>
</dbReference>
<keyword evidence="10" id="KW-1185">Reference proteome</keyword>
<evidence type="ECO:0000256" key="5">
    <source>
        <dbReference type="ARBA" id="ARBA00023163"/>
    </source>
</evidence>
<dbReference type="Proteomes" id="UP001075354">
    <property type="component" value="Chromosome 10"/>
</dbReference>
<dbReference type="PROSITE" id="PS51818">
    <property type="entry name" value="HOMEO_PROSPERO"/>
    <property type="match status" value="1"/>
</dbReference>
<accession>A0AAV7XCQ4</accession>
<dbReference type="InterPro" id="IPR037131">
    <property type="entry name" value="Homeo_prospero_dom_sf"/>
</dbReference>
<dbReference type="PANTHER" id="PTHR12198:SF0">
    <property type="entry name" value="HOMEOBOX PROTEIN PROSPERO"/>
    <property type="match status" value="1"/>
</dbReference>
<feature type="compositionally biased region" description="Basic and acidic residues" evidence="7">
    <location>
        <begin position="44"/>
        <end position="58"/>
    </location>
</feature>
<evidence type="ECO:0000259" key="8">
    <source>
        <dbReference type="PROSITE" id="PS51818"/>
    </source>
</evidence>
<dbReference type="AlphaFoldDB" id="A0AAV7XCQ4"/>
<name>A0AAV7XCQ4_9NEOP</name>
<dbReference type="InterPro" id="IPR023082">
    <property type="entry name" value="Homeo_prospero_dom"/>
</dbReference>
<feature type="region of interest" description="Disordered" evidence="7">
    <location>
        <begin position="44"/>
        <end position="87"/>
    </location>
</feature>
<keyword evidence="4" id="KW-0371">Homeobox</keyword>
<keyword evidence="6" id="KW-0539">Nucleus</keyword>
<keyword evidence="2" id="KW-0805">Transcription regulation</keyword>
<comment type="caution">
    <text evidence="9">The sequence shown here is derived from an EMBL/GenBank/DDBJ whole genome shotgun (WGS) entry which is preliminary data.</text>
</comment>
<evidence type="ECO:0000256" key="4">
    <source>
        <dbReference type="ARBA" id="ARBA00023155"/>
    </source>
</evidence>
<dbReference type="GO" id="GO:0005634">
    <property type="term" value="C:nucleus"/>
    <property type="evidence" value="ECO:0007669"/>
    <property type="project" value="UniProtKB-SubCell"/>
</dbReference>
<organism evidence="9 10">
    <name type="scientific">Megalurothrips usitatus</name>
    <name type="common">bean blossom thrips</name>
    <dbReference type="NCBI Taxonomy" id="439358"/>
    <lineage>
        <taxon>Eukaryota</taxon>
        <taxon>Metazoa</taxon>
        <taxon>Ecdysozoa</taxon>
        <taxon>Arthropoda</taxon>
        <taxon>Hexapoda</taxon>
        <taxon>Insecta</taxon>
        <taxon>Pterygota</taxon>
        <taxon>Neoptera</taxon>
        <taxon>Paraneoptera</taxon>
        <taxon>Thysanoptera</taxon>
        <taxon>Terebrantia</taxon>
        <taxon>Thripoidea</taxon>
        <taxon>Thripidae</taxon>
        <taxon>Megalurothrips</taxon>
    </lineage>
</organism>
<evidence type="ECO:0000256" key="1">
    <source>
        <dbReference type="ARBA" id="ARBA00004123"/>
    </source>
</evidence>
<dbReference type="GO" id="GO:0000981">
    <property type="term" value="F:DNA-binding transcription factor activity, RNA polymerase II-specific"/>
    <property type="evidence" value="ECO:0007669"/>
    <property type="project" value="TreeGrafter"/>
</dbReference>
<evidence type="ECO:0000313" key="9">
    <source>
        <dbReference type="EMBL" id="KAJ1523442.1"/>
    </source>
</evidence>
<dbReference type="GO" id="GO:0000978">
    <property type="term" value="F:RNA polymerase II cis-regulatory region sequence-specific DNA binding"/>
    <property type="evidence" value="ECO:0007669"/>
    <property type="project" value="TreeGrafter"/>
</dbReference>